<keyword evidence="1" id="KW-0285">Flavoprotein</keyword>
<evidence type="ECO:0000259" key="6">
    <source>
        <dbReference type="PROSITE" id="PS51085"/>
    </source>
</evidence>
<protein>
    <submittedName>
        <fullName evidence="8">PDR/VanB family oxidoreductase</fullName>
    </submittedName>
</protein>
<evidence type="ECO:0000259" key="7">
    <source>
        <dbReference type="PROSITE" id="PS51384"/>
    </source>
</evidence>
<dbReference type="PANTHER" id="PTHR47354:SF1">
    <property type="entry name" value="CARNITINE MONOOXYGENASE REDUCTASE SUBUNIT"/>
    <property type="match status" value="1"/>
</dbReference>
<dbReference type="InterPro" id="IPR001041">
    <property type="entry name" value="2Fe-2S_ferredoxin-type"/>
</dbReference>
<comment type="caution">
    <text evidence="8">The sequence shown here is derived from an EMBL/GenBank/DDBJ whole genome shotgun (WGS) entry which is preliminary data.</text>
</comment>
<evidence type="ECO:0000256" key="4">
    <source>
        <dbReference type="ARBA" id="ARBA00023004"/>
    </source>
</evidence>
<keyword evidence="4" id="KW-0408">Iron</keyword>
<dbReference type="PANTHER" id="PTHR47354">
    <property type="entry name" value="NADH OXIDOREDUCTASE HCR"/>
    <property type="match status" value="1"/>
</dbReference>
<evidence type="ECO:0000313" key="9">
    <source>
        <dbReference type="Proteomes" id="UP000722165"/>
    </source>
</evidence>
<name>A0ABS6NRG7_9BURK</name>
<dbReference type="Pfam" id="PF00111">
    <property type="entry name" value="Fer2"/>
    <property type="match status" value="1"/>
</dbReference>
<keyword evidence="9" id="KW-1185">Reference proteome</keyword>
<evidence type="ECO:0000256" key="1">
    <source>
        <dbReference type="ARBA" id="ARBA00022630"/>
    </source>
</evidence>
<organism evidence="8 9">
    <name type="scientific">Advenella alkanexedens</name>
    <dbReference type="NCBI Taxonomy" id="1481665"/>
    <lineage>
        <taxon>Bacteria</taxon>
        <taxon>Pseudomonadati</taxon>
        <taxon>Pseudomonadota</taxon>
        <taxon>Betaproteobacteria</taxon>
        <taxon>Burkholderiales</taxon>
        <taxon>Alcaligenaceae</taxon>
    </lineage>
</organism>
<dbReference type="CDD" id="cd00207">
    <property type="entry name" value="fer2"/>
    <property type="match status" value="1"/>
</dbReference>
<dbReference type="CDD" id="cd06185">
    <property type="entry name" value="PDR_like"/>
    <property type="match status" value="1"/>
</dbReference>
<dbReference type="PROSITE" id="PS51384">
    <property type="entry name" value="FAD_FR"/>
    <property type="match status" value="1"/>
</dbReference>
<feature type="domain" description="FAD-binding FR-type" evidence="7">
    <location>
        <begin position="6"/>
        <end position="108"/>
    </location>
</feature>
<reference evidence="8 9" key="1">
    <citation type="submission" date="2021-06" db="EMBL/GenBank/DDBJ databases">
        <authorList>
            <person name="Lu T."/>
            <person name="Wang Q."/>
            <person name="Han X."/>
        </authorList>
    </citation>
    <scope>NUCLEOTIDE SEQUENCE [LARGE SCALE GENOMIC DNA]</scope>
    <source>
        <strain evidence="8 9">LAM0050</strain>
    </source>
</reference>
<proteinExistence type="predicted"/>
<evidence type="ECO:0000313" key="8">
    <source>
        <dbReference type="EMBL" id="MBV4398196.1"/>
    </source>
</evidence>
<keyword evidence="2" id="KW-0001">2Fe-2S</keyword>
<dbReference type="RefSeq" id="WP_217735523.1">
    <property type="nucleotide sequence ID" value="NZ_JAHSPR010000012.1"/>
</dbReference>
<gene>
    <name evidence="8" type="ORF">KU392_13185</name>
</gene>
<dbReference type="PROSITE" id="PS51085">
    <property type="entry name" value="2FE2S_FER_2"/>
    <property type="match status" value="1"/>
</dbReference>
<accession>A0ABS6NRG7</accession>
<evidence type="ECO:0000256" key="2">
    <source>
        <dbReference type="ARBA" id="ARBA00022714"/>
    </source>
</evidence>
<keyword evidence="5" id="KW-0411">Iron-sulfur</keyword>
<feature type="domain" description="2Fe-2S ferredoxin-type" evidence="6">
    <location>
        <begin position="233"/>
        <end position="318"/>
    </location>
</feature>
<sequence>MSASTNNKLDLRVQSISYAAQDTYLVELCAVDGCVLPDATPGAHIDLNLPNGITRSYSLVRADAQSHSYVVGIKKDAASRGGSRYVHEELRVGTVLTVAGPRNHFPLHLSAQHSVLIAGGIGITPIWCMAQFLEQKGASWELWYSVRTRADAAFLKQIEALGGKVHLHVDDEVGQVMDLQAIITAADPGAHFYCCGPAPMLDAYEQAAAQRDPETVHMERFAAKEAIALEGGFVVSLARTGKELVIPEGSSILNVLLDQGISIDYSCQEGICGCCEVAVLEGDVDHRDAILSESERAQNKTMMVCCSGSRSQRLVLDL</sequence>
<dbReference type="InterPro" id="IPR017927">
    <property type="entry name" value="FAD-bd_FR_type"/>
</dbReference>
<dbReference type="Proteomes" id="UP000722165">
    <property type="component" value="Unassembled WGS sequence"/>
</dbReference>
<dbReference type="InterPro" id="IPR001433">
    <property type="entry name" value="OxRdtase_FAD/NAD-bd"/>
</dbReference>
<dbReference type="InterPro" id="IPR050415">
    <property type="entry name" value="MRET"/>
</dbReference>
<keyword evidence="3" id="KW-0479">Metal-binding</keyword>
<evidence type="ECO:0000256" key="5">
    <source>
        <dbReference type="ARBA" id="ARBA00023014"/>
    </source>
</evidence>
<dbReference type="EMBL" id="JAHSPR010000012">
    <property type="protein sequence ID" value="MBV4398196.1"/>
    <property type="molecule type" value="Genomic_DNA"/>
</dbReference>
<evidence type="ECO:0000256" key="3">
    <source>
        <dbReference type="ARBA" id="ARBA00022723"/>
    </source>
</evidence>
<dbReference type="Pfam" id="PF00175">
    <property type="entry name" value="NAD_binding_1"/>
    <property type="match status" value="1"/>
</dbReference>